<dbReference type="EMBL" id="FWEY01000005">
    <property type="protein sequence ID" value="SLM52246.1"/>
    <property type="molecule type" value="Genomic_DNA"/>
</dbReference>
<protein>
    <submittedName>
        <fullName evidence="1">Uncharacterized protein</fullName>
    </submittedName>
</protein>
<reference evidence="2" key="1">
    <citation type="submission" date="2016-04" db="EMBL/GenBank/DDBJ databases">
        <authorList>
            <person name="Strepis N."/>
        </authorList>
    </citation>
    <scope>NUCLEOTIDE SEQUENCE [LARGE SCALE GENOMIC DNA]</scope>
</reference>
<dbReference type="STRING" id="43064.SAMN04488086_11483"/>
<organism evidence="1 2">
    <name type="scientific">Trichococcus pasteurii</name>
    <dbReference type="NCBI Taxonomy" id="43064"/>
    <lineage>
        <taxon>Bacteria</taxon>
        <taxon>Bacillati</taxon>
        <taxon>Bacillota</taxon>
        <taxon>Bacilli</taxon>
        <taxon>Lactobacillales</taxon>
        <taxon>Carnobacteriaceae</taxon>
        <taxon>Trichococcus</taxon>
    </lineage>
</organism>
<dbReference type="AlphaFoldDB" id="A0A1W1IGW5"/>
<gene>
    <name evidence="1" type="ORF">TPAS_1940</name>
</gene>
<evidence type="ECO:0000313" key="2">
    <source>
        <dbReference type="Proteomes" id="UP000195985"/>
    </source>
</evidence>
<keyword evidence="2" id="KW-1185">Reference proteome</keyword>
<name>A0A1W1IGW5_9LACT</name>
<accession>A0A1W1IGW5</accession>
<dbReference type="Proteomes" id="UP000195985">
    <property type="component" value="Unassembled WGS sequence"/>
</dbReference>
<sequence length="51" mass="6114">MNLQNYYFEHYACFLKKKLNYKCAMLKYGDANSGCLAKATQKKCDLRYQYE</sequence>
<proteinExistence type="predicted"/>
<evidence type="ECO:0000313" key="1">
    <source>
        <dbReference type="EMBL" id="SLM52246.1"/>
    </source>
</evidence>